<proteinExistence type="inferred from homology"/>
<dbReference type="InterPro" id="IPR000914">
    <property type="entry name" value="SBP_5_dom"/>
</dbReference>
<sequence>MKHIPNLIAAAAVSVFALSAVPAVADTPANALVIAQNIDDIVTIDPASAYEFTSGEYVANTYDQLVQYDADDTTKLAPGLAKSWDIDAAAKTVTFELRDGVKFSSGNPLRGEDVLESWKRVLVLQKAPAFILENLGWTAENIEEMVTVDGNTVTVRWAGDFAPSFVLNVLAARPAAVVDVKTAMANEVDGDLGHAWLNQNSAGTGPFTLARYAPGEVLMLQANPNYWNTAPAIERVMIRHVPEAATQRLLLESGDVDMAKNLTPDQIAGLSGNADIKVETYPQTAVHWFSFNQKHEPLTNPALWEASRYLVDYNGMADSFLKGQMEVHQAFWPEGFPGALTETPFEYDPEKAKAILEEAGVELPLTIELDVINAEPFTDIAASLQQTFAPAGINFEILPGTGAQVITKYRARTHEGMLLYWGPDFMDPHSNAKAFAYNADNSDDKYVSTTTWRNAWMPPAEINEKTKAALAEQDPEARNKMYVELQQAMQEEAPFVIMFQAVKQVAMDDAVTGFVNGANADYVYYRLVEKQ</sequence>
<dbReference type="EMBL" id="JAPJZH010000004">
    <property type="protein sequence ID" value="MDA4845453.1"/>
    <property type="molecule type" value="Genomic_DNA"/>
</dbReference>
<dbReference type="PIRSF" id="PIRSF002741">
    <property type="entry name" value="MppA"/>
    <property type="match status" value="1"/>
</dbReference>
<accession>A0ABT4VN29</accession>
<dbReference type="CDD" id="cd08512">
    <property type="entry name" value="PBP2_NikA_DppA_OppA_like_7"/>
    <property type="match status" value="1"/>
</dbReference>
<feature type="domain" description="Solute-binding protein family 5" evidence="4">
    <location>
        <begin position="75"/>
        <end position="442"/>
    </location>
</feature>
<feature type="chain" id="PRO_5046704266" evidence="3">
    <location>
        <begin position="26"/>
        <end position="531"/>
    </location>
</feature>
<dbReference type="Gene3D" id="3.40.190.10">
    <property type="entry name" value="Periplasmic binding protein-like II"/>
    <property type="match status" value="1"/>
</dbReference>
<keyword evidence="3" id="KW-0732">Signal</keyword>
<comment type="subcellular location">
    <subcellularLocation>
        <location evidence="1">Periplasm</location>
    </subcellularLocation>
</comment>
<dbReference type="Gene3D" id="3.90.76.10">
    <property type="entry name" value="Dipeptide-binding Protein, Domain 1"/>
    <property type="match status" value="1"/>
</dbReference>
<organism evidence="5 6">
    <name type="scientific">Hoeflea poritis</name>
    <dbReference type="NCBI Taxonomy" id="2993659"/>
    <lineage>
        <taxon>Bacteria</taxon>
        <taxon>Pseudomonadati</taxon>
        <taxon>Pseudomonadota</taxon>
        <taxon>Alphaproteobacteria</taxon>
        <taxon>Hyphomicrobiales</taxon>
        <taxon>Rhizobiaceae</taxon>
        <taxon>Hoeflea</taxon>
    </lineage>
</organism>
<feature type="signal peptide" evidence="3">
    <location>
        <begin position="1"/>
        <end position="25"/>
    </location>
</feature>
<comment type="caution">
    <text evidence="5">The sequence shown here is derived from an EMBL/GenBank/DDBJ whole genome shotgun (WGS) entry which is preliminary data.</text>
</comment>
<evidence type="ECO:0000256" key="2">
    <source>
        <dbReference type="ARBA" id="ARBA00005695"/>
    </source>
</evidence>
<evidence type="ECO:0000256" key="1">
    <source>
        <dbReference type="ARBA" id="ARBA00004418"/>
    </source>
</evidence>
<reference evidence="5" key="1">
    <citation type="submission" date="2022-11" db="EMBL/GenBank/DDBJ databases">
        <title>Hoeflea poritis sp. nov., isolated from scleractinian coral Porites lutea.</title>
        <authorList>
            <person name="Zhang G."/>
            <person name="Wei Q."/>
            <person name="Cai L."/>
        </authorList>
    </citation>
    <scope>NUCLEOTIDE SEQUENCE</scope>
    <source>
        <strain evidence="5">E7-10</strain>
    </source>
</reference>
<protein>
    <submittedName>
        <fullName evidence="5">ABC transporter substrate-binding protein</fullName>
    </submittedName>
</protein>
<evidence type="ECO:0000313" key="5">
    <source>
        <dbReference type="EMBL" id="MDA4845453.1"/>
    </source>
</evidence>
<dbReference type="InterPro" id="IPR030678">
    <property type="entry name" value="Peptide/Ni-bd"/>
</dbReference>
<name>A0ABT4VN29_9HYPH</name>
<gene>
    <name evidence="5" type="ORF">OOZ53_08840</name>
</gene>
<evidence type="ECO:0000313" key="6">
    <source>
        <dbReference type="Proteomes" id="UP001148313"/>
    </source>
</evidence>
<dbReference type="PANTHER" id="PTHR30290">
    <property type="entry name" value="PERIPLASMIC BINDING COMPONENT OF ABC TRANSPORTER"/>
    <property type="match status" value="1"/>
</dbReference>
<dbReference type="RefSeq" id="WP_271089077.1">
    <property type="nucleotide sequence ID" value="NZ_JAPJZH010000004.1"/>
</dbReference>
<evidence type="ECO:0000259" key="4">
    <source>
        <dbReference type="Pfam" id="PF00496"/>
    </source>
</evidence>
<comment type="similarity">
    <text evidence="2">Belongs to the bacterial solute-binding protein 5 family.</text>
</comment>
<dbReference type="SUPFAM" id="SSF53850">
    <property type="entry name" value="Periplasmic binding protein-like II"/>
    <property type="match status" value="1"/>
</dbReference>
<dbReference type="Gene3D" id="3.10.105.10">
    <property type="entry name" value="Dipeptide-binding Protein, Domain 3"/>
    <property type="match status" value="1"/>
</dbReference>
<dbReference type="InterPro" id="IPR039424">
    <property type="entry name" value="SBP_5"/>
</dbReference>
<dbReference type="Proteomes" id="UP001148313">
    <property type="component" value="Unassembled WGS sequence"/>
</dbReference>
<evidence type="ECO:0000256" key="3">
    <source>
        <dbReference type="SAM" id="SignalP"/>
    </source>
</evidence>
<dbReference type="Pfam" id="PF00496">
    <property type="entry name" value="SBP_bac_5"/>
    <property type="match status" value="1"/>
</dbReference>
<keyword evidence="6" id="KW-1185">Reference proteome</keyword>